<dbReference type="GO" id="GO:0030288">
    <property type="term" value="C:outer membrane-bounded periplasmic space"/>
    <property type="evidence" value="ECO:0007669"/>
    <property type="project" value="TreeGrafter"/>
</dbReference>
<keyword evidence="3" id="KW-0813">Transport</keyword>
<keyword evidence="8" id="KW-1185">Reference proteome</keyword>
<accession>A0A1G6U7Z3</accession>
<dbReference type="Proteomes" id="UP000199467">
    <property type="component" value="Unassembled WGS sequence"/>
</dbReference>
<evidence type="ECO:0000256" key="4">
    <source>
        <dbReference type="ARBA" id="ARBA00022496"/>
    </source>
</evidence>
<dbReference type="Pfam" id="PF01497">
    <property type="entry name" value="Peripla_BP_2"/>
    <property type="match status" value="1"/>
</dbReference>
<keyword evidence="4" id="KW-0408">Iron</keyword>
<evidence type="ECO:0000313" key="8">
    <source>
        <dbReference type="Proteomes" id="UP000199467"/>
    </source>
</evidence>
<evidence type="ECO:0000256" key="5">
    <source>
        <dbReference type="ARBA" id="ARBA00022729"/>
    </source>
</evidence>
<feature type="domain" description="Fe/B12 periplasmic-binding" evidence="6">
    <location>
        <begin position="71"/>
        <end position="332"/>
    </location>
</feature>
<dbReference type="InterPro" id="IPR002491">
    <property type="entry name" value="ABC_transptr_periplasmic_BD"/>
</dbReference>
<organism evidence="7 8">
    <name type="scientific">Ectopseudomonas chengduensis</name>
    <dbReference type="NCBI Taxonomy" id="489632"/>
    <lineage>
        <taxon>Bacteria</taxon>
        <taxon>Pseudomonadati</taxon>
        <taxon>Pseudomonadota</taxon>
        <taxon>Gammaproteobacteria</taxon>
        <taxon>Pseudomonadales</taxon>
        <taxon>Pseudomonadaceae</taxon>
        <taxon>Ectopseudomonas</taxon>
    </lineage>
</organism>
<dbReference type="EMBL" id="FMZQ01000015">
    <property type="protein sequence ID" value="SDD36816.1"/>
    <property type="molecule type" value="Genomic_DNA"/>
</dbReference>
<comment type="subcellular location">
    <subcellularLocation>
        <location evidence="1">Cell envelope</location>
    </subcellularLocation>
</comment>
<dbReference type="AlphaFoldDB" id="A0A1G6U7Z3"/>
<dbReference type="PROSITE" id="PS50983">
    <property type="entry name" value="FE_B12_PBP"/>
    <property type="match status" value="1"/>
</dbReference>
<dbReference type="GO" id="GO:1901678">
    <property type="term" value="P:iron coordination entity transport"/>
    <property type="evidence" value="ECO:0007669"/>
    <property type="project" value="UniProtKB-ARBA"/>
</dbReference>
<name>A0A1G6U7Z3_9GAMM</name>
<keyword evidence="5" id="KW-0732">Signal</keyword>
<dbReference type="PRINTS" id="PR01715">
    <property type="entry name" value="FERRIBNDNGPP"/>
</dbReference>
<reference evidence="8" key="1">
    <citation type="submission" date="2016-10" db="EMBL/GenBank/DDBJ databases">
        <authorList>
            <person name="Varghese N."/>
            <person name="Submissions S."/>
        </authorList>
    </citation>
    <scope>NUCLEOTIDE SEQUENCE [LARGE SCALE GENOMIC DNA]</scope>
    <source>
        <strain evidence="8">DSM 26382</strain>
    </source>
</reference>
<gene>
    <name evidence="7" type="ORF">SAMN05216576_11527</name>
</gene>
<evidence type="ECO:0000256" key="3">
    <source>
        <dbReference type="ARBA" id="ARBA00022448"/>
    </source>
</evidence>
<protein>
    <submittedName>
        <fullName evidence="7">Iron complex transport system substrate-binding protein</fullName>
    </submittedName>
</protein>
<keyword evidence="4" id="KW-0406">Ion transport</keyword>
<dbReference type="Gene3D" id="3.40.50.1980">
    <property type="entry name" value="Nitrogenase molybdenum iron protein domain"/>
    <property type="match status" value="2"/>
</dbReference>
<keyword evidence="4" id="KW-0410">Iron transport</keyword>
<evidence type="ECO:0000313" key="7">
    <source>
        <dbReference type="EMBL" id="SDD36816.1"/>
    </source>
</evidence>
<evidence type="ECO:0000256" key="1">
    <source>
        <dbReference type="ARBA" id="ARBA00004196"/>
    </source>
</evidence>
<dbReference type="InterPro" id="IPR051313">
    <property type="entry name" value="Bact_iron-sidero_bind"/>
</dbReference>
<evidence type="ECO:0000256" key="2">
    <source>
        <dbReference type="ARBA" id="ARBA00008814"/>
    </source>
</evidence>
<evidence type="ECO:0000259" key="6">
    <source>
        <dbReference type="PROSITE" id="PS50983"/>
    </source>
</evidence>
<dbReference type="PANTHER" id="PTHR30532:SF1">
    <property type="entry name" value="IRON(3+)-HYDROXAMATE-BINDING PROTEIN FHUD"/>
    <property type="match status" value="1"/>
</dbReference>
<sequence>MRAPLKTTCVVIAALKTVSKCSFTILKLRFFACFRLALTASSTFLETPLKRCLLGVLLLWLTPVWASDAPRVAALSWEATEHLLMLDVTPLTVADAGDYRAWVVRPTLPAGVPSSGSRLEPNLELLAELQPELIVIPPLLEDIRPLLERIAPVQVYQGFSQQHDNLQVQREAFLDLARALRREALARQRLQAMDAELAQWRERLRAHYGQRLPAVTVIRLSSPTAAFINGPNSMPQHALALLGLQPAMDLAPSPWGITQVPITALGRIEEGVVLHIEPFAQEAQLFASPLWQAMPFVREQRFAAMPSTWTYGGVFSLQYLAEAIGEALLKLPSESGKATQQSLE</sequence>
<dbReference type="SUPFAM" id="SSF53807">
    <property type="entry name" value="Helical backbone' metal receptor"/>
    <property type="match status" value="1"/>
</dbReference>
<comment type="similarity">
    <text evidence="2">Belongs to the bacterial solute-binding protein 8 family.</text>
</comment>
<proteinExistence type="inferred from homology"/>
<dbReference type="PANTHER" id="PTHR30532">
    <property type="entry name" value="IRON III DICITRATE-BINDING PERIPLASMIC PROTEIN"/>
    <property type="match status" value="1"/>
</dbReference>